<feature type="site" description="Participates in a stacking interaction with the thymidine ring of dTDP-4-oxo-6-deoxyglucose" evidence="6">
    <location>
        <position position="132"/>
    </location>
</feature>
<dbReference type="Proteomes" id="UP000053235">
    <property type="component" value="Unassembled WGS sequence"/>
</dbReference>
<evidence type="ECO:0000256" key="2">
    <source>
        <dbReference type="ARBA" id="ARBA00001997"/>
    </source>
</evidence>
<comment type="subunit">
    <text evidence="7">Homodimer.</text>
</comment>
<dbReference type="GO" id="GO:0008830">
    <property type="term" value="F:dTDP-4-dehydrorhamnose 3,5-epimerase activity"/>
    <property type="evidence" value="ECO:0007669"/>
    <property type="project" value="UniProtKB-UniRule"/>
</dbReference>
<evidence type="ECO:0000256" key="1">
    <source>
        <dbReference type="ARBA" id="ARBA00001298"/>
    </source>
</evidence>
<comment type="catalytic activity">
    <reaction evidence="1 7">
        <text>dTDP-4-dehydro-6-deoxy-alpha-D-glucose = dTDP-4-dehydro-beta-L-rhamnose</text>
        <dbReference type="Rhea" id="RHEA:16969"/>
        <dbReference type="ChEBI" id="CHEBI:57649"/>
        <dbReference type="ChEBI" id="CHEBI:62830"/>
        <dbReference type="EC" id="5.1.3.13"/>
    </reaction>
</comment>
<dbReference type="GO" id="GO:0000271">
    <property type="term" value="P:polysaccharide biosynthetic process"/>
    <property type="evidence" value="ECO:0007669"/>
    <property type="project" value="TreeGrafter"/>
</dbReference>
<keyword evidence="7 8" id="KW-0413">Isomerase</keyword>
<dbReference type="InterPro" id="IPR011051">
    <property type="entry name" value="RmlC_Cupin_sf"/>
</dbReference>
<dbReference type="CDD" id="cd00438">
    <property type="entry name" value="cupin_RmlC"/>
    <property type="match status" value="1"/>
</dbReference>
<evidence type="ECO:0000256" key="5">
    <source>
        <dbReference type="PIRSR" id="PIRSR600888-1"/>
    </source>
</evidence>
<dbReference type="STRING" id="388408.LAX5112_04222"/>
<dbReference type="EC" id="5.1.3.13" evidence="3 7"/>
<dbReference type="InterPro" id="IPR000888">
    <property type="entry name" value="RmlC-like"/>
</dbReference>
<dbReference type="Gene3D" id="2.60.120.10">
    <property type="entry name" value="Jelly Rolls"/>
    <property type="match status" value="1"/>
</dbReference>
<proteinExistence type="inferred from homology"/>
<evidence type="ECO:0000256" key="4">
    <source>
        <dbReference type="ARBA" id="ARBA00019595"/>
    </source>
</evidence>
<dbReference type="Pfam" id="PF00908">
    <property type="entry name" value="dTDP_sugar_isom"/>
    <property type="match status" value="1"/>
</dbReference>
<dbReference type="InterPro" id="IPR014710">
    <property type="entry name" value="RmlC-like_jellyroll"/>
</dbReference>
<dbReference type="OrthoDB" id="9800680at2"/>
<dbReference type="GO" id="GO:0005829">
    <property type="term" value="C:cytosol"/>
    <property type="evidence" value="ECO:0007669"/>
    <property type="project" value="TreeGrafter"/>
</dbReference>
<dbReference type="GO" id="GO:0019305">
    <property type="term" value="P:dTDP-rhamnose biosynthetic process"/>
    <property type="evidence" value="ECO:0007669"/>
    <property type="project" value="UniProtKB-UniRule"/>
</dbReference>
<evidence type="ECO:0000313" key="9">
    <source>
        <dbReference type="Proteomes" id="UP000053235"/>
    </source>
</evidence>
<evidence type="ECO:0000256" key="6">
    <source>
        <dbReference type="PIRSR" id="PIRSR600888-3"/>
    </source>
</evidence>
<dbReference type="AlphaFoldDB" id="A0A0M7ALW5"/>
<feature type="active site" description="Proton donor" evidence="5">
    <location>
        <position position="126"/>
    </location>
</feature>
<keyword evidence="9" id="KW-1185">Reference proteome</keyword>
<dbReference type="NCBIfam" id="TIGR01221">
    <property type="entry name" value="rmlC"/>
    <property type="match status" value="1"/>
</dbReference>
<dbReference type="RefSeq" id="WP_055673459.1">
    <property type="nucleotide sequence ID" value="NZ_CXWD01000021.1"/>
</dbReference>
<dbReference type="EMBL" id="CXWD01000021">
    <property type="protein sequence ID" value="CTQ75416.1"/>
    <property type="molecule type" value="Genomic_DNA"/>
</dbReference>
<sequence>MSGNVTLIHPRRFGDDRGWFTESYNKQKLEPLGITCDFVQDNHSLSVPAGTLRGLHFQTPPFAQDKLVRCIRGKIFDVAVDIRKGSPTYGKWIGVELSAENGDQLLVPAGYAHGFVTLEDNTEVTYKVSNYYSPQNDAGLMWNDGVIGIDWPLAAGSEPILSGKDTQHPGLADFDSPFAYDGTPMTLVEIEP</sequence>
<dbReference type="UniPathway" id="UPA00124"/>
<gene>
    <name evidence="8" type="primary">rfbC</name>
    <name evidence="8" type="ORF">LAX5112_04222</name>
</gene>
<dbReference type="SUPFAM" id="SSF51182">
    <property type="entry name" value="RmlC-like cupins"/>
    <property type="match status" value="1"/>
</dbReference>
<evidence type="ECO:0000256" key="7">
    <source>
        <dbReference type="RuleBase" id="RU364069"/>
    </source>
</evidence>
<evidence type="ECO:0000313" key="8">
    <source>
        <dbReference type="EMBL" id="CTQ75416.1"/>
    </source>
</evidence>
<dbReference type="PANTHER" id="PTHR21047:SF2">
    <property type="entry name" value="THYMIDINE DIPHOSPHO-4-KETO-RHAMNOSE 3,5-EPIMERASE"/>
    <property type="match status" value="1"/>
</dbReference>
<evidence type="ECO:0000256" key="3">
    <source>
        <dbReference type="ARBA" id="ARBA00012098"/>
    </source>
</evidence>
<reference evidence="9" key="1">
    <citation type="submission" date="2015-07" db="EMBL/GenBank/DDBJ databases">
        <authorList>
            <person name="Rodrigo-Torres Lidia"/>
            <person name="Arahal R.David."/>
        </authorList>
    </citation>
    <scope>NUCLEOTIDE SEQUENCE [LARGE SCALE GENOMIC DNA]</scope>
    <source>
        <strain evidence="9">CECT 5112</strain>
    </source>
</reference>
<name>A0A0M7ALW5_9HYPH</name>
<dbReference type="PANTHER" id="PTHR21047">
    <property type="entry name" value="DTDP-6-DEOXY-D-GLUCOSE-3,5 EPIMERASE"/>
    <property type="match status" value="1"/>
</dbReference>
<comment type="pathway">
    <text evidence="7">Carbohydrate biosynthesis; dTDP-L-rhamnose biosynthesis.</text>
</comment>
<feature type="active site" description="Proton acceptor" evidence="5">
    <location>
        <position position="56"/>
    </location>
</feature>
<organism evidence="8 9">
    <name type="scientific">Roseibium alexandrii</name>
    <dbReference type="NCBI Taxonomy" id="388408"/>
    <lineage>
        <taxon>Bacteria</taxon>
        <taxon>Pseudomonadati</taxon>
        <taxon>Pseudomonadota</taxon>
        <taxon>Alphaproteobacteria</taxon>
        <taxon>Hyphomicrobiales</taxon>
        <taxon>Stappiaceae</taxon>
        <taxon>Roseibium</taxon>
    </lineage>
</organism>
<comment type="similarity">
    <text evidence="7">Belongs to the dTDP-4-dehydrorhamnose 3,5-epimerase family.</text>
</comment>
<accession>A0A0M7ALW5</accession>
<comment type="function">
    <text evidence="2 7">Catalyzes the epimerization of the C3' and C5'positions of dTDP-6-deoxy-D-xylo-4-hexulose, forming dTDP-6-deoxy-L-lyxo-4-hexulose.</text>
</comment>
<protein>
    <recommendedName>
        <fullName evidence="4 7">dTDP-4-dehydrorhamnose 3,5-epimerase</fullName>
        <ecNumber evidence="3 7">5.1.3.13</ecNumber>
    </recommendedName>
    <alternativeName>
        <fullName evidence="7">Thymidine diphospho-4-keto-rhamnose 3,5-epimerase</fullName>
    </alternativeName>
</protein>